<comment type="caution">
    <text evidence="1">The sequence shown here is derived from an EMBL/GenBank/DDBJ whole genome shotgun (WGS) entry which is preliminary data.</text>
</comment>
<dbReference type="EMBL" id="LYPA01000064">
    <property type="protein sequence ID" value="OBR64858.1"/>
    <property type="molecule type" value="Genomic_DNA"/>
</dbReference>
<dbReference type="InterPro" id="IPR019658">
    <property type="entry name" value="DUF2515"/>
</dbReference>
<dbReference type="Pfam" id="PF10720">
    <property type="entry name" value="DUF2515"/>
    <property type="match status" value="1"/>
</dbReference>
<evidence type="ECO:0000313" key="2">
    <source>
        <dbReference type="Proteomes" id="UP000092024"/>
    </source>
</evidence>
<keyword evidence="2" id="KW-1185">Reference proteome</keyword>
<sequence>MRRGSRVVNWLRYLLELPAAAAAYTAGKFKAFQYSRELLQHAAPPVLSVGAGYRLLEGLKQAERKNRIGTPRDWQPEERELLNHIIGETRRHNRNNVTRTEAYRTVYFHSPELHWSLLAHLVSRNGGWNMTDLKGEWLPRLLKEPQRKELFHFLERCNALIFGDAYPQLLLYQWSRREGRSLFHLLPGLGVSSFMGPVWSQFLREGDSALLSVALIINEQHFIEGRVVQNPAYKPAVHSLITELQSILQLNGVVFPYGVGTSDGKSGSGLQLAGLIIEKFRDISERIEFGKRLYAMLFGIPAVLHGARCFAAAVRHTGSRADYAPSLFQKNMPPRIPPVEKLAGGKLKKDAPLLYSPELRDAWDDVELKPPEPGDWFHSGETLAAYFDSLPMPSHFEMSNEYGMILDKLELAALTKGSV</sequence>
<protein>
    <recommendedName>
        <fullName evidence="3">DUF2515 domain-containing protein</fullName>
    </recommendedName>
</protein>
<evidence type="ECO:0008006" key="3">
    <source>
        <dbReference type="Google" id="ProtNLM"/>
    </source>
</evidence>
<evidence type="ECO:0000313" key="1">
    <source>
        <dbReference type="EMBL" id="OBR64858.1"/>
    </source>
</evidence>
<dbReference type="STRING" id="1844972.A7K91_04550"/>
<dbReference type="AlphaFoldDB" id="A0A1A5YH14"/>
<dbReference type="Proteomes" id="UP000092024">
    <property type="component" value="Unassembled WGS sequence"/>
</dbReference>
<organism evidence="1 2">
    <name type="scientific">Paenibacillus oryzae</name>
    <dbReference type="NCBI Taxonomy" id="1844972"/>
    <lineage>
        <taxon>Bacteria</taxon>
        <taxon>Bacillati</taxon>
        <taxon>Bacillota</taxon>
        <taxon>Bacilli</taxon>
        <taxon>Bacillales</taxon>
        <taxon>Paenibacillaceae</taxon>
        <taxon>Paenibacillus</taxon>
    </lineage>
</organism>
<gene>
    <name evidence="1" type="ORF">A7K91_04550</name>
</gene>
<proteinExistence type="predicted"/>
<accession>A0A1A5YH14</accession>
<reference evidence="1 2" key="1">
    <citation type="submission" date="2016-05" db="EMBL/GenBank/DDBJ databases">
        <title>Paenibacillus oryzae. sp. nov., isolated from the rice root.</title>
        <authorList>
            <person name="Zhang J."/>
            <person name="Zhang X."/>
        </authorList>
    </citation>
    <scope>NUCLEOTIDE SEQUENCE [LARGE SCALE GENOMIC DNA]</scope>
    <source>
        <strain evidence="1 2">1DrF-4</strain>
    </source>
</reference>
<name>A0A1A5YH14_9BACL</name>